<dbReference type="OrthoDB" id="4564732at2"/>
<dbReference type="AlphaFoldDB" id="A0A1C6UDT0"/>
<organism evidence="1 3">
    <name type="scientific">Micromonospora peucetia</name>
    <dbReference type="NCBI Taxonomy" id="47871"/>
    <lineage>
        <taxon>Bacteria</taxon>
        <taxon>Bacillati</taxon>
        <taxon>Actinomycetota</taxon>
        <taxon>Actinomycetes</taxon>
        <taxon>Micromonosporales</taxon>
        <taxon>Micromonosporaceae</taxon>
        <taxon>Micromonospora</taxon>
    </lineage>
</organism>
<dbReference type="EMBL" id="CP109071">
    <property type="protein sequence ID" value="WSA33898.1"/>
    <property type="molecule type" value="Genomic_DNA"/>
</dbReference>
<reference evidence="1 3" key="1">
    <citation type="submission" date="2016-06" db="EMBL/GenBank/DDBJ databases">
        <authorList>
            <person name="Kjaerup R.B."/>
            <person name="Dalgaard T.S."/>
            <person name="Juul-Madsen H.R."/>
        </authorList>
    </citation>
    <scope>NUCLEOTIDE SEQUENCE [LARGE SCALE GENOMIC DNA]</scope>
    <source>
        <strain evidence="1 3">DSM 43363</strain>
    </source>
</reference>
<dbReference type="RefSeq" id="WP_091622334.1">
    <property type="nucleotide sequence ID" value="NZ_CP109071.1"/>
</dbReference>
<name>A0A1C6UDT0_9ACTN</name>
<evidence type="ECO:0000313" key="1">
    <source>
        <dbReference type="EMBL" id="SCL52197.1"/>
    </source>
</evidence>
<proteinExistence type="predicted"/>
<evidence type="ECO:0000313" key="2">
    <source>
        <dbReference type="EMBL" id="WSA33898.1"/>
    </source>
</evidence>
<sequence>MTEMPGLRLPAYFSYYKSPVKMAGRPDGGIKAWRLSHDTGGWEPADSIIEEILFAVGGEISSLTAESFIQWTELDRGRYLKGDGPVFALYETIRAIVEGALAEGRRLTTMELALVRGIRRKTFVMFEEQLQKAGDPAADPSLGAEESNS</sequence>
<evidence type="ECO:0000313" key="4">
    <source>
        <dbReference type="Proteomes" id="UP001334804"/>
    </source>
</evidence>
<dbReference type="Proteomes" id="UP001334804">
    <property type="component" value="Chromosome"/>
</dbReference>
<accession>A0A1C6UDT0</accession>
<evidence type="ECO:0000313" key="3">
    <source>
        <dbReference type="Proteomes" id="UP000199343"/>
    </source>
</evidence>
<dbReference type="EMBL" id="FMIC01000002">
    <property type="protein sequence ID" value="SCL52197.1"/>
    <property type="molecule type" value="Genomic_DNA"/>
</dbReference>
<reference evidence="2 4" key="2">
    <citation type="submission" date="2022-10" db="EMBL/GenBank/DDBJ databases">
        <title>The complete genomes of actinobacterial strains from the NBC collection.</title>
        <authorList>
            <person name="Joergensen T.S."/>
            <person name="Alvarez Arevalo M."/>
            <person name="Sterndorff E.B."/>
            <person name="Faurdal D."/>
            <person name="Vuksanovic O."/>
            <person name="Mourched A.-S."/>
            <person name="Charusanti P."/>
            <person name="Shaw S."/>
            <person name="Blin K."/>
            <person name="Weber T."/>
        </authorList>
    </citation>
    <scope>NUCLEOTIDE SEQUENCE [LARGE SCALE GENOMIC DNA]</scope>
    <source>
        <strain evidence="2 4">NBC 01809</strain>
    </source>
</reference>
<keyword evidence="4" id="KW-1185">Reference proteome</keyword>
<gene>
    <name evidence="1" type="ORF">GA0070608_0978</name>
    <name evidence="2" type="ORF">OIE14_07585</name>
</gene>
<dbReference type="Proteomes" id="UP000199343">
    <property type="component" value="Unassembled WGS sequence"/>
</dbReference>
<protein>
    <submittedName>
        <fullName evidence="1">Uncharacterized protein</fullName>
    </submittedName>
</protein>